<dbReference type="Pfam" id="PF00001">
    <property type="entry name" value="7tm_1"/>
    <property type="match status" value="1"/>
</dbReference>
<comment type="subcellular location">
    <subcellularLocation>
        <location evidence="1">Membrane</location>
        <topology evidence="1">Multi-pass membrane protein</topology>
    </subcellularLocation>
</comment>
<evidence type="ECO:0000259" key="10">
    <source>
        <dbReference type="PROSITE" id="PS50262"/>
    </source>
</evidence>
<feature type="transmembrane region" description="Helical" evidence="9">
    <location>
        <begin position="150"/>
        <end position="171"/>
    </location>
</feature>
<proteinExistence type="inferred from homology"/>
<dbReference type="AlphaFoldDB" id="A0ABD3V4M1"/>
<evidence type="ECO:0000313" key="12">
    <source>
        <dbReference type="Proteomes" id="UP001634394"/>
    </source>
</evidence>
<dbReference type="PANTHER" id="PTHR24238">
    <property type="entry name" value="G-PROTEIN COUPLED RECEPTOR"/>
    <property type="match status" value="1"/>
</dbReference>
<dbReference type="PANTHER" id="PTHR24238:SF47">
    <property type="entry name" value="ECDYSTEROIDS_DOPAMINE RECEPTOR-RELATED"/>
    <property type="match status" value="1"/>
</dbReference>
<evidence type="ECO:0000313" key="11">
    <source>
        <dbReference type="EMBL" id="KAL3856580.1"/>
    </source>
</evidence>
<accession>A0ABD3V4M1</accession>
<comment type="similarity">
    <text evidence="8">Belongs to the G-protein coupled receptor 1 family.</text>
</comment>
<dbReference type="GO" id="GO:0016020">
    <property type="term" value="C:membrane"/>
    <property type="evidence" value="ECO:0007669"/>
    <property type="project" value="UniProtKB-SubCell"/>
</dbReference>
<gene>
    <name evidence="11" type="ORF">ACJMK2_011315</name>
</gene>
<dbReference type="PROSITE" id="PS00237">
    <property type="entry name" value="G_PROTEIN_RECEP_F1_1"/>
    <property type="match status" value="1"/>
</dbReference>
<dbReference type="InterPro" id="IPR000276">
    <property type="entry name" value="GPCR_Rhodpsn"/>
</dbReference>
<feature type="transmembrane region" description="Helical" evidence="9">
    <location>
        <begin position="111"/>
        <end position="129"/>
    </location>
</feature>
<evidence type="ECO:0000256" key="7">
    <source>
        <dbReference type="ARBA" id="ARBA00023224"/>
    </source>
</evidence>
<keyword evidence="2 8" id="KW-0812">Transmembrane</keyword>
<keyword evidence="3 9" id="KW-1133">Transmembrane helix</keyword>
<feature type="transmembrane region" description="Helical" evidence="9">
    <location>
        <begin position="70"/>
        <end position="91"/>
    </location>
</feature>
<evidence type="ECO:0000256" key="3">
    <source>
        <dbReference type="ARBA" id="ARBA00022989"/>
    </source>
</evidence>
<sequence length="460" mass="51484">MDVSENYTAGLTGLAGRNISVGGLNFEMSGYMFALYTAYLAGSMIIGIPGNSILLAIYYKHKPLSNVDCYMLSIAVCDLVCLVATVPVYIVIQTKLLYVIDANTLCKALNFAGQVLTFAESFLLSALACERFSKVCRQKVSFSHDRRVKSIIFVIVVSTIVISVPDLFFSWTTSNRHCVPITQPPWIASGFFCLSVSLHIALFGIVLFSYTSVAVTLFQSLKRTTNNSIASRIIIRRNKIVPLPSQTELRPTTSCAFEKRTQTTPLPLETNVVASIEITVSIPPSNHMLTGNGACIGKPSCIRDIPNSKIMDENETDGMESIIKEKSAEKTERQSRICVENSSQDDQIGFKVTPRETLVPELFANMTSAHKRRLLMTTKTTFLVTITFIISWFPVWIYTVLVYTNMYKDKSGSFFLKQSYLFNTFMNPIIYAAFNRNFRNKAKLIILQSKTQQSVYNVRS</sequence>
<evidence type="ECO:0000256" key="8">
    <source>
        <dbReference type="RuleBase" id="RU000688"/>
    </source>
</evidence>
<keyword evidence="12" id="KW-1185">Reference proteome</keyword>
<evidence type="ECO:0000256" key="5">
    <source>
        <dbReference type="ARBA" id="ARBA00023136"/>
    </source>
</evidence>
<dbReference type="EMBL" id="JBJQND010000013">
    <property type="protein sequence ID" value="KAL3856580.1"/>
    <property type="molecule type" value="Genomic_DNA"/>
</dbReference>
<evidence type="ECO:0000256" key="2">
    <source>
        <dbReference type="ARBA" id="ARBA00022692"/>
    </source>
</evidence>
<feature type="transmembrane region" description="Helical" evidence="9">
    <location>
        <begin position="381"/>
        <end position="403"/>
    </location>
</feature>
<dbReference type="SUPFAM" id="SSF81321">
    <property type="entry name" value="Family A G protein-coupled receptor-like"/>
    <property type="match status" value="1"/>
</dbReference>
<name>A0ABD3V4M1_SINWO</name>
<feature type="transmembrane region" description="Helical" evidence="9">
    <location>
        <begin position="415"/>
        <end position="434"/>
    </location>
</feature>
<keyword evidence="7 8" id="KW-0807">Transducer</keyword>
<dbReference type="GO" id="GO:0004930">
    <property type="term" value="F:G protein-coupled receptor activity"/>
    <property type="evidence" value="ECO:0007669"/>
    <property type="project" value="UniProtKB-KW"/>
</dbReference>
<keyword evidence="5 9" id="KW-0472">Membrane</keyword>
<feature type="domain" description="G-protein coupled receptors family 1 profile" evidence="10">
    <location>
        <begin position="50"/>
        <end position="431"/>
    </location>
</feature>
<dbReference type="InterPro" id="IPR017452">
    <property type="entry name" value="GPCR_Rhodpsn_7TM"/>
</dbReference>
<evidence type="ECO:0000256" key="9">
    <source>
        <dbReference type="SAM" id="Phobius"/>
    </source>
</evidence>
<keyword evidence="4 8" id="KW-0297">G-protein coupled receptor</keyword>
<reference evidence="11 12" key="1">
    <citation type="submission" date="2024-11" db="EMBL/GenBank/DDBJ databases">
        <title>Chromosome-level genome assembly of the freshwater bivalve Anodonta woodiana.</title>
        <authorList>
            <person name="Chen X."/>
        </authorList>
    </citation>
    <scope>NUCLEOTIDE SEQUENCE [LARGE SCALE GENOMIC DNA]</scope>
    <source>
        <strain evidence="11">MN2024</strain>
        <tissue evidence="11">Gills</tissue>
    </source>
</reference>
<dbReference type="PROSITE" id="PS50262">
    <property type="entry name" value="G_PROTEIN_RECEP_F1_2"/>
    <property type="match status" value="1"/>
</dbReference>
<evidence type="ECO:0000256" key="4">
    <source>
        <dbReference type="ARBA" id="ARBA00023040"/>
    </source>
</evidence>
<dbReference type="Proteomes" id="UP001634394">
    <property type="component" value="Unassembled WGS sequence"/>
</dbReference>
<keyword evidence="6 8" id="KW-0675">Receptor</keyword>
<dbReference type="Gene3D" id="1.20.1070.10">
    <property type="entry name" value="Rhodopsin 7-helix transmembrane proteins"/>
    <property type="match status" value="2"/>
</dbReference>
<dbReference type="PRINTS" id="PR00237">
    <property type="entry name" value="GPCRRHODOPSN"/>
</dbReference>
<feature type="transmembrane region" description="Helical" evidence="9">
    <location>
        <begin position="186"/>
        <end position="218"/>
    </location>
</feature>
<comment type="caution">
    <text evidence="11">The sequence shown here is derived from an EMBL/GenBank/DDBJ whole genome shotgun (WGS) entry which is preliminary data.</text>
</comment>
<feature type="transmembrane region" description="Helical" evidence="9">
    <location>
        <begin position="33"/>
        <end position="58"/>
    </location>
</feature>
<dbReference type="CDD" id="cd00637">
    <property type="entry name" value="7tm_classA_rhodopsin-like"/>
    <property type="match status" value="1"/>
</dbReference>
<evidence type="ECO:0000256" key="6">
    <source>
        <dbReference type="ARBA" id="ARBA00023170"/>
    </source>
</evidence>
<protein>
    <recommendedName>
        <fullName evidence="10">G-protein coupled receptors family 1 profile domain-containing protein</fullName>
    </recommendedName>
</protein>
<organism evidence="11 12">
    <name type="scientific">Sinanodonta woodiana</name>
    <name type="common">Chinese pond mussel</name>
    <name type="synonym">Anodonta woodiana</name>
    <dbReference type="NCBI Taxonomy" id="1069815"/>
    <lineage>
        <taxon>Eukaryota</taxon>
        <taxon>Metazoa</taxon>
        <taxon>Spiralia</taxon>
        <taxon>Lophotrochozoa</taxon>
        <taxon>Mollusca</taxon>
        <taxon>Bivalvia</taxon>
        <taxon>Autobranchia</taxon>
        <taxon>Heteroconchia</taxon>
        <taxon>Palaeoheterodonta</taxon>
        <taxon>Unionida</taxon>
        <taxon>Unionoidea</taxon>
        <taxon>Unionidae</taxon>
        <taxon>Unioninae</taxon>
        <taxon>Sinanodonta</taxon>
    </lineage>
</organism>
<evidence type="ECO:0000256" key="1">
    <source>
        <dbReference type="ARBA" id="ARBA00004141"/>
    </source>
</evidence>